<evidence type="ECO:0000313" key="2">
    <source>
        <dbReference type="Proteomes" id="UP001521150"/>
    </source>
</evidence>
<accession>A0ABS8ZLB0</accession>
<comment type="caution">
    <text evidence="1">The sequence shown here is derived from an EMBL/GenBank/DDBJ whole genome shotgun (WGS) entry which is preliminary data.</text>
</comment>
<name>A0ABS8ZLB0_9PSEU</name>
<proteinExistence type="predicted"/>
<keyword evidence="2" id="KW-1185">Reference proteome</keyword>
<evidence type="ECO:0000313" key="1">
    <source>
        <dbReference type="EMBL" id="MCE7006582.1"/>
    </source>
</evidence>
<dbReference type="EMBL" id="JAJVCN010000002">
    <property type="protein sequence ID" value="MCE7006582.1"/>
    <property type="molecule type" value="Genomic_DNA"/>
</dbReference>
<evidence type="ECO:0008006" key="3">
    <source>
        <dbReference type="Google" id="ProtNLM"/>
    </source>
</evidence>
<dbReference type="Gene3D" id="3.20.20.140">
    <property type="entry name" value="Metal-dependent hydrolases"/>
    <property type="match status" value="1"/>
</dbReference>
<dbReference type="SUPFAM" id="SSF89550">
    <property type="entry name" value="PHP domain-like"/>
    <property type="match status" value="1"/>
</dbReference>
<reference evidence="1 2" key="1">
    <citation type="submission" date="2021-12" db="EMBL/GenBank/DDBJ databases">
        <title>Genome sequence of Kibdelosporangium philippinense ATCC 49844.</title>
        <authorList>
            <person name="Fedorov E.A."/>
            <person name="Omeragic M."/>
            <person name="Shalygina K.F."/>
            <person name="Maclea K.S."/>
        </authorList>
    </citation>
    <scope>NUCLEOTIDE SEQUENCE [LARGE SCALE GENOMIC DNA]</scope>
    <source>
        <strain evidence="1 2">ATCC 49844</strain>
    </source>
</reference>
<gene>
    <name evidence="1" type="ORF">LWC34_27680</name>
</gene>
<dbReference type="RefSeq" id="WP_233728040.1">
    <property type="nucleotide sequence ID" value="NZ_JAJVCN010000002.1"/>
</dbReference>
<protein>
    <recommendedName>
        <fullName evidence="3">AAA domain-containing protein</fullName>
    </recommendedName>
</protein>
<organism evidence="1 2">
    <name type="scientific">Kibdelosporangium philippinense</name>
    <dbReference type="NCBI Taxonomy" id="211113"/>
    <lineage>
        <taxon>Bacteria</taxon>
        <taxon>Bacillati</taxon>
        <taxon>Actinomycetota</taxon>
        <taxon>Actinomycetes</taxon>
        <taxon>Pseudonocardiales</taxon>
        <taxon>Pseudonocardiaceae</taxon>
        <taxon>Kibdelosporangium</taxon>
    </lineage>
</organism>
<dbReference type="InterPro" id="IPR016195">
    <property type="entry name" value="Pol/histidinol_Pase-like"/>
</dbReference>
<sequence>MKRFPGGSIWRKWDLHVHPPGTKLSDGYGSPPNWDEFCRILEESDVAVFGITDYFSADAFYTFKKEHKHRYPESTKVFMPNVELRLNEAVNRGNEIVNIHILFRPDADEGDIRKFLGELKTQVTDQRDRNLKCSELITTQHFKEATVTRDDIAKAIEGTFGRKAVRSDHILIIVPANNDGIRAQNGIARKANIADQIDKLADALFGNSKSTTHFLKTDRFEDKRQRSAPKPVFSGCDAHSFEDLNNWLGKHINRPGSYKEVTWIKADPTFEGLQQTLVEPEHRVKIQSSKPDAKQPYQYISKVRFQGTNDFPDEITFNPNLVSIIGARSSGKSALIAYIAHAVDPDYTINQQVAASLIDDKKRMGPAAGKNWDAVRHIECSVEWGDTDAKTGKVIYIPQNSLYAISERPEHITAKIQPSLYRLDPSFAAAHRRTLADLRACNATIREAVTGWFELTTELQAAQAALRNLGDKHGVINTRDRLVAKIKVVRSASTLTEFEVSAYEKLVEDLASHDTRIRIIQGESRQLEPYLMLDDGKYIEVISATFTRSCRVRNA</sequence>
<dbReference type="Proteomes" id="UP001521150">
    <property type="component" value="Unassembled WGS sequence"/>
</dbReference>